<gene>
    <name evidence="2" type="ORF">Adu01nite_47380</name>
</gene>
<feature type="compositionally biased region" description="Basic and acidic residues" evidence="1">
    <location>
        <begin position="41"/>
        <end position="65"/>
    </location>
</feature>
<feature type="region of interest" description="Disordered" evidence="1">
    <location>
        <begin position="33"/>
        <end position="65"/>
    </location>
</feature>
<comment type="caution">
    <text evidence="2">The sequence shown here is derived from an EMBL/GenBank/DDBJ whole genome shotgun (WGS) entry which is preliminary data.</text>
</comment>
<reference evidence="2 3" key="1">
    <citation type="submission" date="2021-01" db="EMBL/GenBank/DDBJ databases">
        <title>Whole genome shotgun sequence of Actinoplanes durhamensis NBRC 14914.</title>
        <authorList>
            <person name="Komaki H."/>
            <person name="Tamura T."/>
        </authorList>
    </citation>
    <scope>NUCLEOTIDE SEQUENCE [LARGE SCALE GENOMIC DNA]</scope>
    <source>
        <strain evidence="2 3">NBRC 14914</strain>
    </source>
</reference>
<proteinExistence type="predicted"/>
<accession>A0ABQ3Z0N5</accession>
<organism evidence="2 3">
    <name type="scientific">Paractinoplanes durhamensis</name>
    <dbReference type="NCBI Taxonomy" id="113563"/>
    <lineage>
        <taxon>Bacteria</taxon>
        <taxon>Bacillati</taxon>
        <taxon>Actinomycetota</taxon>
        <taxon>Actinomycetes</taxon>
        <taxon>Micromonosporales</taxon>
        <taxon>Micromonosporaceae</taxon>
        <taxon>Paractinoplanes</taxon>
    </lineage>
</organism>
<evidence type="ECO:0000313" key="3">
    <source>
        <dbReference type="Proteomes" id="UP000637628"/>
    </source>
</evidence>
<sequence>MVAGLRRVASRKAITTGAILWTAGVEAIIARPRSAATASTARHDVGRTPARADEAIRQDGNRPAP</sequence>
<name>A0ABQ3Z0N5_9ACTN</name>
<dbReference type="Proteomes" id="UP000637628">
    <property type="component" value="Unassembled WGS sequence"/>
</dbReference>
<evidence type="ECO:0000313" key="2">
    <source>
        <dbReference type="EMBL" id="GIE03388.1"/>
    </source>
</evidence>
<keyword evidence="3" id="KW-1185">Reference proteome</keyword>
<evidence type="ECO:0000256" key="1">
    <source>
        <dbReference type="SAM" id="MobiDB-lite"/>
    </source>
</evidence>
<dbReference type="EMBL" id="BOML01000038">
    <property type="protein sequence ID" value="GIE03388.1"/>
    <property type="molecule type" value="Genomic_DNA"/>
</dbReference>
<protein>
    <submittedName>
        <fullName evidence="2">Uncharacterized protein</fullName>
    </submittedName>
</protein>